<accession>A0A2T7PBV5</accession>
<dbReference type="EMBL" id="PZQS01000005">
    <property type="protein sequence ID" value="PVD30896.1"/>
    <property type="molecule type" value="Genomic_DNA"/>
</dbReference>
<sequence length="156" mass="17849">MQMAMVVDYQGDSGVAPFAWNDQPAVLPEAAWRKPGNGGVQGDQRCATTLSGTHLFSFPASFLFFAKQVQGVIKKKWQRFRLSRSLTNSRSRRRSSRTSSVFLSQSEVLFMVSFRNKVFNKRHQSRDYSHPINNQRCTCLRETNECIDCSKVQQYG</sequence>
<keyword evidence="2" id="KW-1185">Reference proteome</keyword>
<dbReference type="AlphaFoldDB" id="A0A2T7PBV5"/>
<gene>
    <name evidence="1" type="ORF">C0Q70_10171</name>
</gene>
<comment type="caution">
    <text evidence="1">The sequence shown here is derived from an EMBL/GenBank/DDBJ whole genome shotgun (WGS) entry which is preliminary data.</text>
</comment>
<evidence type="ECO:0000313" key="1">
    <source>
        <dbReference type="EMBL" id="PVD30896.1"/>
    </source>
</evidence>
<dbReference type="Proteomes" id="UP000245119">
    <property type="component" value="Linkage Group LG5"/>
</dbReference>
<organism evidence="1 2">
    <name type="scientific">Pomacea canaliculata</name>
    <name type="common">Golden apple snail</name>
    <dbReference type="NCBI Taxonomy" id="400727"/>
    <lineage>
        <taxon>Eukaryota</taxon>
        <taxon>Metazoa</taxon>
        <taxon>Spiralia</taxon>
        <taxon>Lophotrochozoa</taxon>
        <taxon>Mollusca</taxon>
        <taxon>Gastropoda</taxon>
        <taxon>Caenogastropoda</taxon>
        <taxon>Architaenioglossa</taxon>
        <taxon>Ampullarioidea</taxon>
        <taxon>Ampullariidae</taxon>
        <taxon>Pomacea</taxon>
    </lineage>
</organism>
<name>A0A2T7PBV5_POMCA</name>
<proteinExistence type="predicted"/>
<protein>
    <submittedName>
        <fullName evidence="1">Uncharacterized protein</fullName>
    </submittedName>
</protein>
<reference evidence="1 2" key="1">
    <citation type="submission" date="2018-04" db="EMBL/GenBank/DDBJ databases">
        <title>The genome of golden apple snail Pomacea canaliculata provides insight into stress tolerance and invasive adaptation.</title>
        <authorList>
            <person name="Liu C."/>
            <person name="Liu B."/>
            <person name="Ren Y."/>
            <person name="Zhang Y."/>
            <person name="Wang H."/>
            <person name="Li S."/>
            <person name="Jiang F."/>
            <person name="Yin L."/>
            <person name="Zhang G."/>
            <person name="Qian W."/>
            <person name="Fan W."/>
        </authorList>
    </citation>
    <scope>NUCLEOTIDE SEQUENCE [LARGE SCALE GENOMIC DNA]</scope>
    <source>
        <strain evidence="1">SZHN2017</strain>
        <tissue evidence="1">Muscle</tissue>
    </source>
</reference>
<dbReference type="OrthoDB" id="5967113at2759"/>
<evidence type="ECO:0000313" key="2">
    <source>
        <dbReference type="Proteomes" id="UP000245119"/>
    </source>
</evidence>